<evidence type="ECO:0000313" key="2">
    <source>
        <dbReference type="Proteomes" id="UP000887569"/>
    </source>
</evidence>
<protein>
    <submittedName>
        <fullName evidence="3">Ubiquitinyl hydrolase 1</fullName>
    </submittedName>
</protein>
<proteinExistence type="predicted"/>
<keyword evidence="2" id="KW-1185">Reference proteome</keyword>
<accession>A0A915CJF1</accession>
<feature type="region of interest" description="Disordered" evidence="1">
    <location>
        <begin position="1"/>
        <end position="52"/>
    </location>
</feature>
<reference evidence="3" key="1">
    <citation type="submission" date="2022-11" db="UniProtKB">
        <authorList>
            <consortium name="WormBaseParasite"/>
        </authorList>
    </citation>
    <scope>IDENTIFICATION</scope>
</reference>
<dbReference type="Proteomes" id="UP000887569">
    <property type="component" value="Unplaced"/>
</dbReference>
<organism evidence="2 3">
    <name type="scientific">Parascaris univalens</name>
    <name type="common">Nematode worm</name>
    <dbReference type="NCBI Taxonomy" id="6257"/>
    <lineage>
        <taxon>Eukaryota</taxon>
        <taxon>Metazoa</taxon>
        <taxon>Ecdysozoa</taxon>
        <taxon>Nematoda</taxon>
        <taxon>Chromadorea</taxon>
        <taxon>Rhabditida</taxon>
        <taxon>Spirurina</taxon>
        <taxon>Ascaridomorpha</taxon>
        <taxon>Ascaridoidea</taxon>
        <taxon>Ascarididae</taxon>
        <taxon>Parascaris</taxon>
    </lineage>
</organism>
<dbReference type="AlphaFoldDB" id="A0A915CJF1"/>
<evidence type="ECO:0000256" key="1">
    <source>
        <dbReference type="SAM" id="MobiDB-lite"/>
    </source>
</evidence>
<name>A0A915CJF1_PARUN</name>
<evidence type="ECO:0000313" key="3">
    <source>
        <dbReference type="WBParaSite" id="PgR205_g005_t09"/>
    </source>
</evidence>
<sequence length="204" mass="22060">MATLSELITARDDTPPPSQQQGTPHHPGSGFQSGVIPPHLMRSSQGSPGVDRMPQLKQLVLSADEDVTTSSSMRTAEECVDELLAESAPPDSALGQAVDNLFVSWNQLVLDLSARSGFTPPSLEHIKEVAECAIRQLKDSCQELTGEFAKVGLEWRLAHPDEALAEDLANYDQAILRQETLIGRAADTLQRRLGGFGNEPSEGF</sequence>
<dbReference type="WBParaSite" id="PgR205_g005_t09">
    <property type="protein sequence ID" value="PgR205_g005_t09"/>
    <property type="gene ID" value="PgR205_g005"/>
</dbReference>